<dbReference type="GO" id="GO:0001836">
    <property type="term" value="P:release of cytochrome c from mitochondria"/>
    <property type="evidence" value="ECO:0007669"/>
    <property type="project" value="TreeGrafter"/>
</dbReference>
<reference evidence="8" key="1">
    <citation type="submission" date="2017-12" db="EMBL/GenBank/DDBJ databases">
        <title>High-resolution comparative analysis of great ape genomes.</title>
        <authorList>
            <person name="Pollen A."/>
            <person name="Hastie A."/>
            <person name="Hormozdiari F."/>
            <person name="Dougherty M."/>
            <person name="Liu R."/>
            <person name="Chaisson M."/>
            <person name="Hoppe E."/>
            <person name="Hill C."/>
            <person name="Pang A."/>
            <person name="Hillier L."/>
            <person name="Baker C."/>
            <person name="Armstrong J."/>
            <person name="Shendure J."/>
            <person name="Paten B."/>
            <person name="Wilson R."/>
            <person name="Chao H."/>
            <person name="Schneider V."/>
            <person name="Ventura M."/>
            <person name="Kronenberg Z."/>
            <person name="Murali S."/>
            <person name="Gordon D."/>
            <person name="Cantsilieris S."/>
            <person name="Munson K."/>
            <person name="Nelson B."/>
            <person name="Raja A."/>
            <person name="Underwood J."/>
            <person name="Diekhans M."/>
            <person name="Fiddes I."/>
            <person name="Haussler D."/>
            <person name="Eichler E."/>
        </authorList>
    </citation>
    <scope>NUCLEOTIDE SEQUENCE [LARGE SCALE GENOMIC DNA]</scope>
    <source>
        <strain evidence="8">Susie</strain>
    </source>
</reference>
<evidence type="ECO:0000256" key="4">
    <source>
        <dbReference type="ARBA" id="ARBA00022703"/>
    </source>
</evidence>
<dbReference type="PANTHER" id="PTHR16932">
    <property type="entry name" value="INTERFERON ALPHA-INDUCIBLE PROTEIN 27"/>
    <property type="match status" value="1"/>
</dbReference>
<gene>
    <name evidence="8" type="ORF">CR201_G0033994</name>
</gene>
<dbReference type="Pfam" id="PF06140">
    <property type="entry name" value="Ifi-6-16"/>
    <property type="match status" value="1"/>
</dbReference>
<keyword evidence="4" id="KW-0053">Apoptosis</keyword>
<evidence type="ECO:0000256" key="2">
    <source>
        <dbReference type="ARBA" id="ARBA00007262"/>
    </source>
</evidence>
<dbReference type="PANTHER" id="PTHR16932:SF2">
    <property type="entry name" value="INTERFERON ALPHA-INDUCIBLE PROTEIN 27, MITOCHONDRIAL"/>
    <property type="match status" value="1"/>
</dbReference>
<sequence length="88" mass="8389">RIATVVIGGVEAVPMVLSAMGFTAAGIASSSIAAKMMSAAAIANGGGVASGSLVATLQSLGATRLSGLTKFILGSTGSAIAAGIARFY</sequence>
<feature type="non-terminal residue" evidence="8">
    <location>
        <position position="1"/>
    </location>
</feature>
<name>A0A2J8TLP0_PONAB</name>
<protein>
    <submittedName>
        <fullName evidence="8">IFI27 isoform 2</fullName>
    </submittedName>
</protein>
<comment type="caution">
    <text evidence="8">The sequence shown here is derived from an EMBL/GenBank/DDBJ whole genome shotgun (WGS) entry which is preliminary data.</text>
</comment>
<evidence type="ECO:0000256" key="1">
    <source>
        <dbReference type="ARBA" id="ARBA00004141"/>
    </source>
</evidence>
<accession>A0A2J8TLP0</accession>
<dbReference type="Gene3D" id="6.10.110.10">
    <property type="match status" value="1"/>
</dbReference>
<proteinExistence type="inferred from homology"/>
<keyword evidence="3 7" id="KW-0812">Transmembrane</keyword>
<dbReference type="EMBL" id="NDHI03003491">
    <property type="protein sequence ID" value="PNJ33946.1"/>
    <property type="molecule type" value="Genomic_DNA"/>
</dbReference>
<feature type="transmembrane region" description="Helical" evidence="7">
    <location>
        <begin position="12"/>
        <end position="34"/>
    </location>
</feature>
<dbReference type="InterPro" id="IPR009311">
    <property type="entry name" value="IFI6/IFI27-like"/>
</dbReference>
<comment type="subcellular location">
    <subcellularLocation>
        <location evidence="1">Membrane</location>
        <topology evidence="1">Multi-pass membrane protein</topology>
    </subcellularLocation>
</comment>
<evidence type="ECO:0000256" key="6">
    <source>
        <dbReference type="ARBA" id="ARBA00023136"/>
    </source>
</evidence>
<evidence type="ECO:0000313" key="8">
    <source>
        <dbReference type="EMBL" id="PNJ33946.1"/>
    </source>
</evidence>
<organism evidence="8">
    <name type="scientific">Pongo abelii</name>
    <name type="common">Sumatran orangutan</name>
    <name type="synonym">Pongo pygmaeus abelii</name>
    <dbReference type="NCBI Taxonomy" id="9601"/>
    <lineage>
        <taxon>Eukaryota</taxon>
        <taxon>Metazoa</taxon>
        <taxon>Chordata</taxon>
        <taxon>Craniata</taxon>
        <taxon>Vertebrata</taxon>
        <taxon>Euteleostomi</taxon>
        <taxon>Mammalia</taxon>
        <taxon>Eutheria</taxon>
        <taxon>Euarchontoglires</taxon>
        <taxon>Primates</taxon>
        <taxon>Haplorrhini</taxon>
        <taxon>Catarrhini</taxon>
        <taxon>Hominidae</taxon>
        <taxon>Pongo</taxon>
    </lineage>
</organism>
<dbReference type="GO" id="GO:0031966">
    <property type="term" value="C:mitochondrial membrane"/>
    <property type="evidence" value="ECO:0007669"/>
    <property type="project" value="TreeGrafter"/>
</dbReference>
<comment type="similarity">
    <text evidence="2">Belongs to the IFI6/IFI27 family.</text>
</comment>
<keyword evidence="6 7" id="KW-0472">Membrane</keyword>
<dbReference type="AlphaFoldDB" id="A0A2J8TLP0"/>
<evidence type="ECO:0000256" key="7">
    <source>
        <dbReference type="SAM" id="Phobius"/>
    </source>
</evidence>
<evidence type="ECO:0000256" key="5">
    <source>
        <dbReference type="ARBA" id="ARBA00022989"/>
    </source>
</evidence>
<evidence type="ECO:0000256" key="3">
    <source>
        <dbReference type="ARBA" id="ARBA00022692"/>
    </source>
</evidence>
<keyword evidence="5 7" id="KW-1133">Transmembrane helix</keyword>
<dbReference type="InterPro" id="IPR038213">
    <property type="entry name" value="IFI6/IFI27-like_sf"/>
</dbReference>
<dbReference type="GO" id="GO:0097193">
    <property type="term" value="P:intrinsic apoptotic signaling pathway"/>
    <property type="evidence" value="ECO:0007669"/>
    <property type="project" value="TreeGrafter"/>
</dbReference>